<evidence type="ECO:0000259" key="10">
    <source>
        <dbReference type="PROSITE" id="PS50893"/>
    </source>
</evidence>
<evidence type="ECO:0000256" key="3">
    <source>
        <dbReference type="ARBA" id="ARBA00022475"/>
    </source>
</evidence>
<dbReference type="GO" id="GO:0034775">
    <property type="term" value="P:glutathione transmembrane transport"/>
    <property type="evidence" value="ECO:0007669"/>
    <property type="project" value="InterPro"/>
</dbReference>
<dbReference type="SUPFAM" id="SSF90123">
    <property type="entry name" value="ABC transporter transmembrane region"/>
    <property type="match status" value="1"/>
</dbReference>
<evidence type="ECO:0000256" key="2">
    <source>
        <dbReference type="ARBA" id="ARBA00022448"/>
    </source>
</evidence>
<dbReference type="InterPro" id="IPR027417">
    <property type="entry name" value="P-loop_NTPase"/>
</dbReference>
<dbReference type="EMBL" id="CP000096">
    <property type="protein sequence ID" value="ABB23360.1"/>
    <property type="molecule type" value="Genomic_DNA"/>
</dbReference>
<proteinExistence type="predicted"/>
<dbReference type="GO" id="GO:0016887">
    <property type="term" value="F:ATP hydrolysis activity"/>
    <property type="evidence" value="ECO:0007669"/>
    <property type="project" value="InterPro"/>
</dbReference>
<feature type="domain" description="ABC transporter" evidence="10">
    <location>
        <begin position="335"/>
        <end position="566"/>
    </location>
</feature>
<feature type="transmembrane region" description="Helical" evidence="9">
    <location>
        <begin position="20"/>
        <end position="44"/>
    </location>
</feature>
<evidence type="ECO:0000256" key="8">
    <source>
        <dbReference type="ARBA" id="ARBA00023136"/>
    </source>
</evidence>
<keyword evidence="7 9" id="KW-1133">Transmembrane helix</keyword>
<evidence type="ECO:0000256" key="4">
    <source>
        <dbReference type="ARBA" id="ARBA00022692"/>
    </source>
</evidence>
<dbReference type="PANTHER" id="PTHR43394:SF1">
    <property type="entry name" value="ATP-BINDING CASSETTE SUB-FAMILY B MEMBER 10, MITOCHONDRIAL"/>
    <property type="match status" value="1"/>
</dbReference>
<accession>Q3B5M1</accession>
<dbReference type="GO" id="GO:0005886">
    <property type="term" value="C:plasma membrane"/>
    <property type="evidence" value="ECO:0007669"/>
    <property type="project" value="UniProtKB-SubCell"/>
</dbReference>
<dbReference type="FunFam" id="3.40.50.300:FF:000299">
    <property type="entry name" value="ABC transporter ATP-binding protein/permease"/>
    <property type="match status" value="1"/>
</dbReference>
<dbReference type="PROSITE" id="PS50929">
    <property type="entry name" value="ABC_TM1F"/>
    <property type="match status" value="1"/>
</dbReference>
<evidence type="ECO:0000256" key="7">
    <source>
        <dbReference type="ARBA" id="ARBA00022989"/>
    </source>
</evidence>
<dbReference type="Proteomes" id="UP000002709">
    <property type="component" value="Chromosome"/>
</dbReference>
<name>Q3B5M1_CHLL3</name>
<keyword evidence="5" id="KW-0547">Nucleotide-binding</keyword>
<keyword evidence="8 9" id="KW-0472">Membrane</keyword>
<keyword evidence="3" id="KW-1003">Cell membrane</keyword>
<dbReference type="AlphaFoldDB" id="Q3B5M1"/>
<dbReference type="STRING" id="319225.Plut_0472"/>
<dbReference type="Pfam" id="PF00005">
    <property type="entry name" value="ABC_tran"/>
    <property type="match status" value="1"/>
</dbReference>
<feature type="transmembrane region" description="Helical" evidence="9">
    <location>
        <begin position="50"/>
        <end position="72"/>
    </location>
</feature>
<dbReference type="Gene3D" id="1.20.1560.10">
    <property type="entry name" value="ABC transporter type 1, transmembrane domain"/>
    <property type="match status" value="1"/>
</dbReference>
<dbReference type="RefSeq" id="WP_011357235.1">
    <property type="nucleotide sequence ID" value="NC_007512.1"/>
</dbReference>
<dbReference type="Gene3D" id="3.40.50.300">
    <property type="entry name" value="P-loop containing nucleotide triphosphate hydrolases"/>
    <property type="match status" value="1"/>
</dbReference>
<sequence>MNELLRLTRIVRPWAGWMLLAALLSFAATGSGIGLLMTAAYLIAKAALQPPLAALQIGIVGVRFFGLARGVLRYLERLASHDTTFRILTSLRLWFYDALEPLAPARLMQFRSADLLQRIVDDIQSLENLYTRVLAPPVTALLTALLLWFLLGFWSPLAALILLFFHLIAGIGVPLLTARLSRGTASGILCRKAEEQMLAVDFAQGLAELQMYGGVERHRNRLELAESGKLALERKSSLIDGMQETLIGILMNAAVLGVLSAVLPLVSGGTLSGIALSIATLAVMASFEPFLPLPGSLRHLEADIHAGRRIFEILDATPEVTEPSAPLPLEGELPIEARELSFTYPGNLRPALDRVSFMIPQGARVAIVGPSGSGKSTLTALLVRFWNPGSGILTVGRHPIAAYSPEALRRRIALVSQRTYVFAETIRENLLLARPGATDHELREALRAAGLDHFRTRLDEFAGQHGMQLSGGERQRLAIARAILQDAPVVILDEATASLDAPTEQEVLRRIEEASEGKTIITITHRLQQMERFGNILVLKDGRLAETGTHTELLEKQSVYHTMWNIQHQSIFVQPGTD</sequence>
<keyword evidence="13" id="KW-1185">Reference proteome</keyword>
<keyword evidence="6" id="KW-0067">ATP-binding</keyword>
<feature type="transmembrane region" description="Helical" evidence="9">
    <location>
        <begin position="245"/>
        <end position="265"/>
    </location>
</feature>
<dbReference type="NCBIfam" id="TIGR02868">
    <property type="entry name" value="CydC"/>
    <property type="match status" value="1"/>
</dbReference>
<dbReference type="GO" id="GO:0005524">
    <property type="term" value="F:ATP binding"/>
    <property type="evidence" value="ECO:0007669"/>
    <property type="project" value="UniProtKB-KW"/>
</dbReference>
<dbReference type="InterPro" id="IPR011527">
    <property type="entry name" value="ABC1_TM_dom"/>
</dbReference>
<evidence type="ECO:0000313" key="13">
    <source>
        <dbReference type="Proteomes" id="UP000002709"/>
    </source>
</evidence>
<evidence type="ECO:0000313" key="12">
    <source>
        <dbReference type="EMBL" id="ABB23360.1"/>
    </source>
</evidence>
<dbReference type="InterPro" id="IPR003593">
    <property type="entry name" value="AAA+_ATPase"/>
</dbReference>
<dbReference type="HOGENOM" id="CLU_000604_84_9_10"/>
<dbReference type="OrthoDB" id="593815at2"/>
<dbReference type="KEGG" id="plt:Plut_0472"/>
<reference evidence="13" key="1">
    <citation type="submission" date="2005-08" db="EMBL/GenBank/DDBJ databases">
        <title>Complete sequence of Pelodictyon luteolum DSM 273.</title>
        <authorList>
            <consortium name="US DOE Joint Genome Institute"/>
            <person name="Copeland A."/>
            <person name="Lucas S."/>
            <person name="Lapidus A."/>
            <person name="Barry K."/>
            <person name="Detter J.C."/>
            <person name="Glavina T."/>
            <person name="Hammon N."/>
            <person name="Israni S."/>
            <person name="Pitluck S."/>
            <person name="Bryant D."/>
            <person name="Schmutz J."/>
            <person name="Larimer F."/>
            <person name="Land M."/>
            <person name="Kyrpides N."/>
            <person name="Ivanova N."/>
            <person name="Richardson P."/>
        </authorList>
    </citation>
    <scope>NUCLEOTIDE SEQUENCE [LARGE SCALE GENOMIC DNA]</scope>
    <source>
        <strain evidence="13">DSM 273 / BCRC 81028 / 2530</strain>
    </source>
</reference>
<dbReference type="InterPro" id="IPR039421">
    <property type="entry name" value="Type_1_exporter"/>
</dbReference>
<evidence type="ECO:0000256" key="1">
    <source>
        <dbReference type="ARBA" id="ARBA00004651"/>
    </source>
</evidence>
<dbReference type="InterPro" id="IPR017871">
    <property type="entry name" value="ABC_transporter-like_CS"/>
</dbReference>
<gene>
    <name evidence="12" type="ordered locus">Plut_0472</name>
</gene>
<dbReference type="GO" id="GO:0045454">
    <property type="term" value="P:cell redox homeostasis"/>
    <property type="evidence" value="ECO:0007669"/>
    <property type="project" value="InterPro"/>
</dbReference>
<dbReference type="eggNOG" id="COG4987">
    <property type="taxonomic scope" value="Bacteria"/>
</dbReference>
<protein>
    <submittedName>
        <fullName evidence="12">ATPase</fullName>
    </submittedName>
</protein>
<keyword evidence="2" id="KW-0813">Transport</keyword>
<dbReference type="SUPFAM" id="SSF52540">
    <property type="entry name" value="P-loop containing nucleoside triphosphate hydrolases"/>
    <property type="match status" value="1"/>
</dbReference>
<feature type="domain" description="ABC transmembrane type-1" evidence="11">
    <location>
        <begin position="19"/>
        <end position="302"/>
    </location>
</feature>
<keyword evidence="4 9" id="KW-0812">Transmembrane</keyword>
<dbReference type="InterPro" id="IPR036640">
    <property type="entry name" value="ABC1_TM_sf"/>
</dbReference>
<evidence type="ECO:0000256" key="6">
    <source>
        <dbReference type="ARBA" id="ARBA00022840"/>
    </source>
</evidence>
<evidence type="ECO:0000256" key="9">
    <source>
        <dbReference type="SAM" id="Phobius"/>
    </source>
</evidence>
<dbReference type="PROSITE" id="PS50893">
    <property type="entry name" value="ABC_TRANSPORTER_2"/>
    <property type="match status" value="1"/>
</dbReference>
<organism evidence="12 13">
    <name type="scientific">Chlorobium luteolum (strain DSM 273 / BCRC 81028 / 2530)</name>
    <name type="common">Pelodictyon luteolum</name>
    <dbReference type="NCBI Taxonomy" id="319225"/>
    <lineage>
        <taxon>Bacteria</taxon>
        <taxon>Pseudomonadati</taxon>
        <taxon>Chlorobiota</taxon>
        <taxon>Chlorobiia</taxon>
        <taxon>Chlorobiales</taxon>
        <taxon>Chlorobiaceae</taxon>
        <taxon>Chlorobium/Pelodictyon group</taxon>
        <taxon>Pelodictyon</taxon>
    </lineage>
</organism>
<dbReference type="InterPro" id="IPR003439">
    <property type="entry name" value="ABC_transporter-like_ATP-bd"/>
</dbReference>
<feature type="transmembrane region" description="Helical" evidence="9">
    <location>
        <begin position="157"/>
        <end position="176"/>
    </location>
</feature>
<dbReference type="PANTHER" id="PTHR43394">
    <property type="entry name" value="ATP-DEPENDENT PERMEASE MDL1, MITOCHONDRIAL"/>
    <property type="match status" value="1"/>
</dbReference>
<dbReference type="InterPro" id="IPR014223">
    <property type="entry name" value="ABC_CydC/D"/>
</dbReference>
<dbReference type="PROSITE" id="PS00211">
    <property type="entry name" value="ABC_TRANSPORTER_1"/>
    <property type="match status" value="1"/>
</dbReference>
<evidence type="ECO:0000259" key="11">
    <source>
        <dbReference type="PROSITE" id="PS50929"/>
    </source>
</evidence>
<dbReference type="GO" id="GO:0015421">
    <property type="term" value="F:ABC-type oligopeptide transporter activity"/>
    <property type="evidence" value="ECO:0007669"/>
    <property type="project" value="TreeGrafter"/>
</dbReference>
<evidence type="ECO:0000256" key="5">
    <source>
        <dbReference type="ARBA" id="ARBA00022741"/>
    </source>
</evidence>
<feature type="transmembrane region" description="Helical" evidence="9">
    <location>
        <begin position="133"/>
        <end position="151"/>
    </location>
</feature>
<comment type="subcellular location">
    <subcellularLocation>
        <location evidence="1">Cell membrane</location>
        <topology evidence="1">Multi-pass membrane protein</topology>
    </subcellularLocation>
</comment>
<dbReference type="SMART" id="SM00382">
    <property type="entry name" value="AAA"/>
    <property type="match status" value="1"/>
</dbReference>